<dbReference type="Gene3D" id="3.40.50.300">
    <property type="entry name" value="P-loop containing nucleotide triphosphate hydrolases"/>
    <property type="match status" value="1"/>
</dbReference>
<comment type="caution">
    <text evidence="1">The sequence shown here is derived from an EMBL/GenBank/DDBJ whole genome shotgun (WGS) entry which is preliminary data.</text>
</comment>
<accession>A0A556MIR7</accession>
<gene>
    <name evidence="1" type="ORF">FO440_18430</name>
</gene>
<evidence type="ECO:0000313" key="2">
    <source>
        <dbReference type="Proteomes" id="UP000318733"/>
    </source>
</evidence>
<proteinExistence type="predicted"/>
<sequence length="211" mass="23978">MNRPELIMVAGCNAAGKSSFIRSRMAQLEDFIMIMTDVSKSSTKTDVRESIAAKKSIILETVFNDASFKDLIDEARDAGYATSLIALFLDSPTQSYKRVAARIIDQAGLVISAGNIKLNFNESFKNIALYYFYFDRSDFVYTGTAGENLLVMEFDKSTLRSYKPSDLTYPIKFAEFAHANQRLNDETRNIILKNESWVREYTPQENPRLQD</sequence>
<evidence type="ECO:0008006" key="3">
    <source>
        <dbReference type="Google" id="ProtNLM"/>
    </source>
</evidence>
<dbReference type="PANTHER" id="PTHR39206">
    <property type="entry name" value="SLL8004 PROTEIN"/>
    <property type="match status" value="1"/>
</dbReference>
<organism evidence="1 2">
    <name type="scientific">Mucilaginibacter corticis</name>
    <dbReference type="NCBI Taxonomy" id="2597670"/>
    <lineage>
        <taxon>Bacteria</taxon>
        <taxon>Pseudomonadati</taxon>
        <taxon>Bacteroidota</taxon>
        <taxon>Sphingobacteriia</taxon>
        <taxon>Sphingobacteriales</taxon>
        <taxon>Sphingobacteriaceae</taxon>
        <taxon>Mucilaginibacter</taxon>
    </lineage>
</organism>
<reference evidence="1 2" key="1">
    <citation type="submission" date="2019-07" db="EMBL/GenBank/DDBJ databases">
        <authorList>
            <person name="Huq M.A."/>
        </authorList>
    </citation>
    <scope>NUCLEOTIDE SEQUENCE [LARGE SCALE GENOMIC DNA]</scope>
    <source>
        <strain evidence="1 2">MAH-19</strain>
    </source>
</reference>
<dbReference type="PANTHER" id="PTHR39206:SF1">
    <property type="entry name" value="SLL8004 PROTEIN"/>
    <property type="match status" value="1"/>
</dbReference>
<dbReference type="RefSeq" id="WP_144249752.1">
    <property type="nucleotide sequence ID" value="NZ_VLPK01000003.1"/>
</dbReference>
<keyword evidence="2" id="KW-1185">Reference proteome</keyword>
<name>A0A556MIR7_9SPHI</name>
<dbReference type="Proteomes" id="UP000318733">
    <property type="component" value="Unassembled WGS sequence"/>
</dbReference>
<dbReference type="AlphaFoldDB" id="A0A556MIR7"/>
<dbReference type="EMBL" id="VLPK01000003">
    <property type="protein sequence ID" value="TSJ39715.1"/>
    <property type="molecule type" value="Genomic_DNA"/>
</dbReference>
<evidence type="ECO:0000313" key="1">
    <source>
        <dbReference type="EMBL" id="TSJ39715.1"/>
    </source>
</evidence>
<dbReference type="InterPro" id="IPR027417">
    <property type="entry name" value="P-loop_NTPase"/>
</dbReference>
<dbReference type="OrthoDB" id="9791543at2"/>
<protein>
    <recommendedName>
        <fullName evidence="3">UDP-N-acetylglucosamine kinase</fullName>
    </recommendedName>
</protein>
<dbReference type="SUPFAM" id="SSF52540">
    <property type="entry name" value="P-loop containing nucleoside triphosphate hydrolases"/>
    <property type="match status" value="1"/>
</dbReference>